<evidence type="ECO:0000259" key="1">
    <source>
        <dbReference type="Pfam" id="PF01968"/>
    </source>
</evidence>
<dbReference type="OrthoDB" id="9759608at2"/>
<dbReference type="Pfam" id="PF01968">
    <property type="entry name" value="Hydantoinase_A"/>
    <property type="match status" value="1"/>
</dbReference>
<dbReference type="InterPro" id="IPR008040">
    <property type="entry name" value="Hydant_A_N"/>
</dbReference>
<gene>
    <name evidence="4" type="ORF">SAMN04488115_10183</name>
</gene>
<organism evidence="4 5">
    <name type="scientific">Bosea lathyri</name>
    <dbReference type="NCBI Taxonomy" id="1036778"/>
    <lineage>
        <taxon>Bacteria</taxon>
        <taxon>Pseudomonadati</taxon>
        <taxon>Pseudomonadota</taxon>
        <taxon>Alphaproteobacteria</taxon>
        <taxon>Hyphomicrobiales</taxon>
        <taxon>Boseaceae</taxon>
        <taxon>Bosea</taxon>
    </lineage>
</organism>
<accession>A0A1H5RZ79</accession>
<evidence type="ECO:0000259" key="2">
    <source>
        <dbReference type="Pfam" id="PF05378"/>
    </source>
</evidence>
<dbReference type="GO" id="GO:0017168">
    <property type="term" value="F:5-oxoprolinase (ATP-hydrolyzing) activity"/>
    <property type="evidence" value="ECO:0007669"/>
    <property type="project" value="TreeGrafter"/>
</dbReference>
<dbReference type="PANTHER" id="PTHR11365">
    <property type="entry name" value="5-OXOPROLINASE RELATED"/>
    <property type="match status" value="1"/>
</dbReference>
<evidence type="ECO:0000259" key="3">
    <source>
        <dbReference type="Pfam" id="PF19278"/>
    </source>
</evidence>
<dbReference type="PANTHER" id="PTHR11365:SF23">
    <property type="entry name" value="HYPOTHETICAL 5-OXOPROLINASE (EUROFUNG)-RELATED"/>
    <property type="match status" value="1"/>
</dbReference>
<dbReference type="EMBL" id="FNUY01000001">
    <property type="protein sequence ID" value="SEF43629.1"/>
    <property type="molecule type" value="Genomic_DNA"/>
</dbReference>
<dbReference type="Pfam" id="PF19278">
    <property type="entry name" value="Hydant_A_C"/>
    <property type="match status" value="1"/>
</dbReference>
<dbReference type="RefSeq" id="WP_103870509.1">
    <property type="nucleotide sequence ID" value="NZ_FNUY01000001.1"/>
</dbReference>
<feature type="domain" description="Acetophenone carboxylase-like C-terminal" evidence="3">
    <location>
        <begin position="524"/>
        <end position="676"/>
    </location>
</feature>
<evidence type="ECO:0000313" key="4">
    <source>
        <dbReference type="EMBL" id="SEF43629.1"/>
    </source>
</evidence>
<reference evidence="4 5" key="1">
    <citation type="submission" date="2016-10" db="EMBL/GenBank/DDBJ databases">
        <authorList>
            <person name="de Groot N.N."/>
        </authorList>
    </citation>
    <scope>NUCLEOTIDE SEQUENCE [LARGE SCALE GENOMIC DNA]</scope>
    <source>
        <strain evidence="4 5">DSM 26656</strain>
    </source>
</reference>
<dbReference type="GO" id="GO:0005829">
    <property type="term" value="C:cytosol"/>
    <property type="evidence" value="ECO:0007669"/>
    <property type="project" value="TreeGrafter"/>
</dbReference>
<protein>
    <submittedName>
        <fullName evidence="4">N-methylhydantoinase A</fullName>
    </submittedName>
</protein>
<dbReference type="GO" id="GO:0006749">
    <property type="term" value="P:glutathione metabolic process"/>
    <property type="evidence" value="ECO:0007669"/>
    <property type="project" value="TreeGrafter"/>
</dbReference>
<dbReference type="InterPro" id="IPR045079">
    <property type="entry name" value="Oxoprolinase-like"/>
</dbReference>
<dbReference type="InterPro" id="IPR049517">
    <property type="entry name" value="ACX-like_C"/>
</dbReference>
<feature type="domain" description="Hydantoinase A/oxoprolinase" evidence="1">
    <location>
        <begin position="203"/>
        <end position="487"/>
    </location>
</feature>
<feature type="domain" description="Hydantoinase/oxoprolinase N-terminal" evidence="2">
    <location>
        <begin position="4"/>
        <end position="180"/>
    </location>
</feature>
<evidence type="ECO:0000313" key="5">
    <source>
        <dbReference type="Proteomes" id="UP000236743"/>
    </source>
</evidence>
<keyword evidence="5" id="KW-1185">Reference proteome</keyword>
<dbReference type="AlphaFoldDB" id="A0A1H5RZ79"/>
<name>A0A1H5RZ79_9HYPH</name>
<dbReference type="Pfam" id="PF05378">
    <property type="entry name" value="Hydant_A_N"/>
    <property type="match status" value="1"/>
</dbReference>
<sequence length="682" mass="72291">MSWRIGVDIGGTFIDFCALETGTNRLETIKVLTTPDEPGKELLDGLTLLQERHGIAPAEVTSFVHGTTVGINTIIQRKGSRLALITTAGFEDVIELARLRMPEMYSLFCARPEQLIPRDMIFGVPERMLSSGAVARELDAEALAEAVVRIRAKGADGIILSFLHSYRNPAHEAQAKAQIEALAPDLFVFASSAVWPVIREYERTTTAILNGYVHPRVAGYLASLEAALASRGVPAAPMLTKSNGGIMNVEAGKTSCVSMLLSGTASGVIGAAYLAEQADVANVLTLDIGGTSADLALIIDGKPQFGTGEVIGDFPLFVPSVSVTSIGSGGGSIAWVDEFGVLKVGPESAGSTPGPACYGRGGARATITDAMAACGFLGHAPIAYNQIGMQRERAEAVIGELAARLDHPLQATAEAIIEVAVSEMFVEVNKLVARFGVDLREFTLMPFGGAGPMLGCFLARELGIPRIMVPPRPGVVSALGGLIADVKGDFIQTIFAASEPASMPLLNAALARLKADGEAWIRGEQGFAGNVIESLSADMRYHGQSFEIEVPLSEAWITQRDVAALNDAFHRQHLAIYDFNDDAAEVQIVNLRLVVAGATARPVLTLTPQATSPLEPEKMITVWLDGASREVALYHREILQPGHRFAGPAVVAQDDTTICIPAGFDGHVDASLNLHLTLQTDA</sequence>
<dbReference type="Proteomes" id="UP000236743">
    <property type="component" value="Unassembled WGS sequence"/>
</dbReference>
<dbReference type="InterPro" id="IPR002821">
    <property type="entry name" value="Hydantoinase_A"/>
</dbReference>
<proteinExistence type="predicted"/>